<sequence length="183" mass="20751">MYVQPSQLPRRKPANKRLNISKLKGHNGKQNLSQDLGSKLSQLDTGTKGVEDWLVFRDGLYNTAFTHLGQSTRRHQKRFDSNDDEIQKLLDEKYEACRFSQQDNMSTSKKAAYNTPNTNKVNKAGDIRKYADSNNFKRFYDVLKAIYESQSSGISPLLNTDGTTLPTDKIEFCKSGQKTSTTS</sequence>
<organism evidence="1">
    <name type="scientific">Octopus bimaculoides</name>
    <name type="common">California two-spotted octopus</name>
    <dbReference type="NCBI Taxonomy" id="37653"/>
    <lineage>
        <taxon>Eukaryota</taxon>
        <taxon>Metazoa</taxon>
        <taxon>Spiralia</taxon>
        <taxon>Lophotrochozoa</taxon>
        <taxon>Mollusca</taxon>
        <taxon>Cephalopoda</taxon>
        <taxon>Coleoidea</taxon>
        <taxon>Octopodiformes</taxon>
        <taxon>Octopoda</taxon>
        <taxon>Incirrata</taxon>
        <taxon>Octopodidae</taxon>
        <taxon>Octopus</taxon>
    </lineage>
</organism>
<reference evidence="1" key="1">
    <citation type="submission" date="2015-07" db="EMBL/GenBank/DDBJ databases">
        <title>MeaNS - Measles Nucleotide Surveillance Program.</title>
        <authorList>
            <person name="Tran T."/>
            <person name="Druce J."/>
        </authorList>
    </citation>
    <scope>NUCLEOTIDE SEQUENCE</scope>
    <source>
        <strain evidence="1">UCB-OBI-ISO-001</strain>
        <tissue evidence="1">Gonad</tissue>
    </source>
</reference>
<dbReference type="EMBL" id="KQ419233">
    <property type="protein sequence ID" value="KOF84170.1"/>
    <property type="molecule type" value="Genomic_DNA"/>
</dbReference>
<protein>
    <submittedName>
        <fullName evidence="1">Uncharacterized protein</fullName>
    </submittedName>
</protein>
<gene>
    <name evidence="1" type="ORF">OCBIM_22022499mg</name>
</gene>
<dbReference type="AlphaFoldDB" id="A0A0L8H5Y2"/>
<evidence type="ECO:0000313" key="1">
    <source>
        <dbReference type="EMBL" id="KOF84170.1"/>
    </source>
</evidence>
<proteinExistence type="predicted"/>
<name>A0A0L8H5Y2_OCTBM</name>
<accession>A0A0L8H5Y2</accession>